<comment type="caution">
    <text evidence="1">The sequence shown here is derived from an EMBL/GenBank/DDBJ whole genome shotgun (WGS) entry which is preliminary data.</text>
</comment>
<gene>
    <name evidence="1" type="ORF">F5144DRAFT_560423</name>
</gene>
<keyword evidence="2" id="KW-1185">Reference proteome</keyword>
<proteinExistence type="predicted"/>
<sequence length="904" mass="98051">MSRHQYIRNLDYGDAVDEYEGYSEEENDELSPEDRALMNQGTADVQAALGVEISKVTVAQIEEALWHYYYDVDKSVAYLISKFVNPRPKATKPAVQPPNGKSVTCAIDTSTAGLPLELGIPSHWAAKYLDLTDTGLPALQTNSPNSAAWRQSIGHQSNTRALSISTPVSFEHGTWISHFFQDMPWGNIPKHRETTFIAPPKRRGGLLGGSGMPPKMSKLQALAAARKKKAEEKKAIDEKAEQTRMQVEDLSMEHTPAGKENVLMAGPSNKRLKTSESIAQSTMPLLGSQPTQPEISHQSGVMTKVPGEGPLLGQGLFGGRPGSSTPDAPGDGRKAIMAEPSAFAQLLCWNPPTSRTSNGSESDPLYGFGCGYGADNKGNPPTKPLDPTDWFDVRKRKRDDSGDFDEEVILYPNLPQSVRDTFAQPSPDDVVLAAQAKAKSMKAGPKTAAAQPKKKGTASTDAVTASVDGLRISDAPLPKSRNLDVLSELEKSKPKKSASFVVVGHVDAGKSTMMGRLLLDLKVVDQRTIDKLQKEAKTEGKGSFGLAWVLDQRPEERSRGITMDIATRRFETEHTAFTILDAPGHAEYIYNMIAGASQADFAILVIDASIDAFESGLKGQTREHSLLIRSMGVSRIIVAINKLDTVAWSQERFSEIKDQMSGFLSTANFQHKNMAFVPVSGLNGDNLVHRSRDPAASWYTGPTLVEELENSEPSARALTKPLRMTVFEVYRTMQSPVTVSGRIEAGSVQMGDALLVQPSGQKAYVKSILANEAPVDWAVAGQNVVLHLSHIDPIHVRDGDIICDPAKPVPKADTFKMKALAFDILMPMPVEVHRGRLNQAGKIETISALLDKASGSVVKKNPKIVKPAMVARIVVKLESQVPLEPGQRVVLRSGGQTVAAGLLE</sequence>
<protein>
    <submittedName>
        <fullName evidence="1">Uncharacterized protein</fullName>
    </submittedName>
</protein>
<name>A0ACB7PF78_9PEZI</name>
<evidence type="ECO:0000313" key="2">
    <source>
        <dbReference type="Proteomes" id="UP000724584"/>
    </source>
</evidence>
<evidence type="ECO:0000313" key="1">
    <source>
        <dbReference type="EMBL" id="KAH6640471.1"/>
    </source>
</evidence>
<organism evidence="1 2">
    <name type="scientific">Chaetomium tenue</name>
    <dbReference type="NCBI Taxonomy" id="1854479"/>
    <lineage>
        <taxon>Eukaryota</taxon>
        <taxon>Fungi</taxon>
        <taxon>Dikarya</taxon>
        <taxon>Ascomycota</taxon>
        <taxon>Pezizomycotina</taxon>
        <taxon>Sordariomycetes</taxon>
        <taxon>Sordariomycetidae</taxon>
        <taxon>Sordariales</taxon>
        <taxon>Chaetomiaceae</taxon>
        <taxon>Chaetomium</taxon>
    </lineage>
</organism>
<dbReference type="Proteomes" id="UP000724584">
    <property type="component" value="Unassembled WGS sequence"/>
</dbReference>
<accession>A0ACB7PF78</accession>
<reference evidence="1 2" key="1">
    <citation type="journal article" date="2021" name="Nat. Commun.">
        <title>Genetic determinants of endophytism in the Arabidopsis root mycobiome.</title>
        <authorList>
            <person name="Mesny F."/>
            <person name="Miyauchi S."/>
            <person name="Thiergart T."/>
            <person name="Pickel B."/>
            <person name="Atanasova L."/>
            <person name="Karlsson M."/>
            <person name="Huettel B."/>
            <person name="Barry K.W."/>
            <person name="Haridas S."/>
            <person name="Chen C."/>
            <person name="Bauer D."/>
            <person name="Andreopoulos W."/>
            <person name="Pangilinan J."/>
            <person name="LaButti K."/>
            <person name="Riley R."/>
            <person name="Lipzen A."/>
            <person name="Clum A."/>
            <person name="Drula E."/>
            <person name="Henrissat B."/>
            <person name="Kohler A."/>
            <person name="Grigoriev I.V."/>
            <person name="Martin F.M."/>
            <person name="Hacquard S."/>
        </authorList>
    </citation>
    <scope>NUCLEOTIDE SEQUENCE [LARGE SCALE GENOMIC DNA]</scope>
    <source>
        <strain evidence="1 2">MPI-SDFR-AT-0079</strain>
    </source>
</reference>
<dbReference type="EMBL" id="JAGIZQ010000002">
    <property type="protein sequence ID" value="KAH6640471.1"/>
    <property type="molecule type" value="Genomic_DNA"/>
</dbReference>